<reference evidence="8 9" key="1">
    <citation type="submission" date="2019-03" db="EMBL/GenBank/DDBJ databases">
        <title>Genomic Encyclopedia of Type Strains, Phase IV (KMG-IV): sequencing the most valuable type-strain genomes for metagenomic binning, comparative biology and taxonomic classification.</title>
        <authorList>
            <person name="Goeker M."/>
        </authorList>
    </citation>
    <scope>NUCLEOTIDE SEQUENCE [LARGE SCALE GENOMIC DNA]</scope>
    <source>
        <strain evidence="8 9">DSM 22958</strain>
    </source>
</reference>
<dbReference type="InterPro" id="IPR045229">
    <property type="entry name" value="TPP_enz"/>
</dbReference>
<evidence type="ECO:0000256" key="3">
    <source>
        <dbReference type="ARBA" id="ARBA00023052"/>
    </source>
</evidence>
<dbReference type="GO" id="GO:0009099">
    <property type="term" value="P:L-valine biosynthetic process"/>
    <property type="evidence" value="ECO:0007669"/>
    <property type="project" value="TreeGrafter"/>
</dbReference>
<dbReference type="InterPro" id="IPR000399">
    <property type="entry name" value="TPP-bd_CS"/>
</dbReference>
<protein>
    <submittedName>
        <fullName evidence="8">Thiamine pyrophosphate-dependent acetolactate synthase large subunit-like protein</fullName>
    </submittedName>
</protein>
<keyword evidence="3 4" id="KW-0786">Thiamine pyrophosphate</keyword>
<dbReference type="SUPFAM" id="SSF52518">
    <property type="entry name" value="Thiamin diphosphate-binding fold (THDP-binding)"/>
    <property type="match status" value="2"/>
</dbReference>
<dbReference type="InterPro" id="IPR029035">
    <property type="entry name" value="DHS-like_NAD/FAD-binding_dom"/>
</dbReference>
<proteinExistence type="inferred from homology"/>
<sequence>MKTYQALAQAILDQGVEVMFGLIGDANLYMVDTFIKSGKAKYQAAVNEGGAVLMAIGYAQASGKVGVATITHGLAITNALTALIEGQRGSTPIVLFAGDTAVVDRYHFQNIDQREFFQAAGAGFVQLRSPKTIGEDVATAFRRARIEKRPIVVNMPADLQWQDAGYTPHTAYAPARLEYVVDGPGMENAVGIVASAKRPLVLCGRGACDPSALQGIQAFADRIEAPLAHTLKAKGAFAGHPFNLGIFGTLSTPVATDAIMASDCIIAFGASLNQYTTAQGSLLRGKRLVHISSDPADIGRHAIPDAGLVGEPGRTAAQMVRLLDEAEIPGSRNRSPELGKAIAEFSYAPLPDKGRPGTVSVRLALQTLDKVIDPDRILVTDTGRFLIDAWRIVSVQDPQSWVYTVNTGTIGLGVGEAIGASFAHPGRQTLLVTGDGGFMLDGLNEFSSAVRAGANLIVILCNDGSYGAEHIQFRSKQMDPSISLFDWPDFAPVAEAMGAAGVTVRSAADLDAAVEAIRGNRRPLLIDLKLDPDNMPMLDH</sequence>
<dbReference type="PANTHER" id="PTHR18968">
    <property type="entry name" value="THIAMINE PYROPHOSPHATE ENZYMES"/>
    <property type="match status" value="1"/>
</dbReference>
<feature type="domain" description="Thiamine pyrophosphate enzyme TPP-binding" evidence="6">
    <location>
        <begin position="381"/>
        <end position="527"/>
    </location>
</feature>
<dbReference type="AlphaFoldDB" id="A0A4R2GRT6"/>
<comment type="caution">
    <text evidence="8">The sequence shown here is derived from an EMBL/GenBank/DDBJ whole genome shotgun (WGS) entry which is preliminary data.</text>
</comment>
<dbReference type="Pfam" id="PF02776">
    <property type="entry name" value="TPP_enzyme_N"/>
    <property type="match status" value="1"/>
</dbReference>
<dbReference type="Proteomes" id="UP000294881">
    <property type="component" value="Unassembled WGS sequence"/>
</dbReference>
<dbReference type="PROSITE" id="PS00187">
    <property type="entry name" value="TPP_ENZYMES"/>
    <property type="match status" value="1"/>
</dbReference>
<evidence type="ECO:0000259" key="7">
    <source>
        <dbReference type="Pfam" id="PF02776"/>
    </source>
</evidence>
<dbReference type="EMBL" id="SLWL01000008">
    <property type="protein sequence ID" value="TCO12811.1"/>
    <property type="molecule type" value="Genomic_DNA"/>
</dbReference>
<dbReference type="RefSeq" id="WP_132007271.1">
    <property type="nucleotide sequence ID" value="NZ_JBHUNN010000001.1"/>
</dbReference>
<dbReference type="GO" id="GO:0050660">
    <property type="term" value="F:flavin adenine dinucleotide binding"/>
    <property type="evidence" value="ECO:0007669"/>
    <property type="project" value="TreeGrafter"/>
</dbReference>
<dbReference type="GO" id="GO:0000287">
    <property type="term" value="F:magnesium ion binding"/>
    <property type="evidence" value="ECO:0007669"/>
    <property type="project" value="InterPro"/>
</dbReference>
<evidence type="ECO:0000256" key="4">
    <source>
        <dbReference type="RuleBase" id="RU362132"/>
    </source>
</evidence>
<comment type="cofactor">
    <cofactor evidence="1">
        <name>thiamine diphosphate</name>
        <dbReference type="ChEBI" id="CHEBI:58937"/>
    </cofactor>
</comment>
<comment type="similarity">
    <text evidence="2 4">Belongs to the TPP enzyme family.</text>
</comment>
<evidence type="ECO:0000256" key="2">
    <source>
        <dbReference type="ARBA" id="ARBA00007812"/>
    </source>
</evidence>
<keyword evidence="9" id="KW-1185">Reference proteome</keyword>
<dbReference type="Gene3D" id="3.40.50.970">
    <property type="match status" value="2"/>
</dbReference>
<dbReference type="SUPFAM" id="SSF52467">
    <property type="entry name" value="DHS-like NAD/FAD-binding domain"/>
    <property type="match status" value="1"/>
</dbReference>
<dbReference type="Pfam" id="PF02775">
    <property type="entry name" value="TPP_enzyme_C"/>
    <property type="match status" value="1"/>
</dbReference>
<dbReference type="OrthoDB" id="4494979at2"/>
<dbReference type="GO" id="GO:0003984">
    <property type="term" value="F:acetolactate synthase activity"/>
    <property type="evidence" value="ECO:0007669"/>
    <property type="project" value="TreeGrafter"/>
</dbReference>
<dbReference type="GO" id="GO:0030976">
    <property type="term" value="F:thiamine pyrophosphate binding"/>
    <property type="evidence" value="ECO:0007669"/>
    <property type="project" value="InterPro"/>
</dbReference>
<evidence type="ECO:0000259" key="5">
    <source>
        <dbReference type="Pfam" id="PF00205"/>
    </source>
</evidence>
<organism evidence="8 9">
    <name type="scientific">Camelimonas lactis</name>
    <dbReference type="NCBI Taxonomy" id="659006"/>
    <lineage>
        <taxon>Bacteria</taxon>
        <taxon>Pseudomonadati</taxon>
        <taxon>Pseudomonadota</taxon>
        <taxon>Alphaproteobacteria</taxon>
        <taxon>Hyphomicrobiales</taxon>
        <taxon>Chelatococcaceae</taxon>
        <taxon>Camelimonas</taxon>
    </lineage>
</organism>
<dbReference type="InterPro" id="IPR012000">
    <property type="entry name" value="Thiamin_PyroP_enz_cen_dom"/>
</dbReference>
<dbReference type="Gene3D" id="3.40.50.1220">
    <property type="entry name" value="TPP-binding domain"/>
    <property type="match status" value="1"/>
</dbReference>
<evidence type="ECO:0000313" key="8">
    <source>
        <dbReference type="EMBL" id="TCO12811.1"/>
    </source>
</evidence>
<dbReference type="InterPro" id="IPR012001">
    <property type="entry name" value="Thiamin_PyroP_enz_TPP-bd_dom"/>
</dbReference>
<name>A0A4R2GRT6_9HYPH</name>
<dbReference type="GO" id="GO:0005948">
    <property type="term" value="C:acetolactate synthase complex"/>
    <property type="evidence" value="ECO:0007669"/>
    <property type="project" value="TreeGrafter"/>
</dbReference>
<dbReference type="CDD" id="cd07035">
    <property type="entry name" value="TPP_PYR_POX_like"/>
    <property type="match status" value="1"/>
</dbReference>
<dbReference type="PANTHER" id="PTHR18968:SF13">
    <property type="entry name" value="ACETOLACTATE SYNTHASE CATALYTIC SUBUNIT, MITOCHONDRIAL"/>
    <property type="match status" value="1"/>
</dbReference>
<dbReference type="GO" id="GO:0009097">
    <property type="term" value="P:isoleucine biosynthetic process"/>
    <property type="evidence" value="ECO:0007669"/>
    <property type="project" value="TreeGrafter"/>
</dbReference>
<feature type="domain" description="Thiamine pyrophosphate enzyme central" evidence="5">
    <location>
        <begin position="187"/>
        <end position="318"/>
    </location>
</feature>
<evidence type="ECO:0000259" key="6">
    <source>
        <dbReference type="Pfam" id="PF02775"/>
    </source>
</evidence>
<accession>A0A4R2GRT6</accession>
<dbReference type="CDD" id="cd00568">
    <property type="entry name" value="TPP_enzymes"/>
    <property type="match status" value="1"/>
</dbReference>
<dbReference type="InterPro" id="IPR029061">
    <property type="entry name" value="THDP-binding"/>
</dbReference>
<gene>
    <name evidence="8" type="ORF">EV666_108134</name>
</gene>
<dbReference type="Pfam" id="PF00205">
    <property type="entry name" value="TPP_enzyme_M"/>
    <property type="match status" value="1"/>
</dbReference>
<evidence type="ECO:0000313" key="9">
    <source>
        <dbReference type="Proteomes" id="UP000294881"/>
    </source>
</evidence>
<dbReference type="InterPro" id="IPR011766">
    <property type="entry name" value="TPP_enzyme_TPP-bd"/>
</dbReference>
<feature type="domain" description="Thiamine pyrophosphate enzyme N-terminal TPP-binding" evidence="7">
    <location>
        <begin position="1"/>
        <end position="114"/>
    </location>
</feature>
<evidence type="ECO:0000256" key="1">
    <source>
        <dbReference type="ARBA" id="ARBA00001964"/>
    </source>
</evidence>